<dbReference type="InterPro" id="IPR005122">
    <property type="entry name" value="Uracil-DNA_glycosylase-like"/>
</dbReference>
<protein>
    <submittedName>
        <fullName evidence="8">GP114</fullName>
    </submittedName>
</protein>
<evidence type="ECO:0000256" key="6">
    <source>
        <dbReference type="PROSITE-ProRule" id="PRU10072"/>
    </source>
</evidence>
<comment type="similarity">
    <text evidence="1">Belongs to the uracil-DNA glycosylase (UDG) superfamily. UNG family.</text>
</comment>
<dbReference type="PANTHER" id="PTHR11264">
    <property type="entry name" value="URACIL-DNA GLYCOSYLASE"/>
    <property type="match status" value="1"/>
</dbReference>
<name>U6H9Z6_9BETA</name>
<dbReference type="InterPro" id="IPR018085">
    <property type="entry name" value="Ura-DNA_Glyclase_AS"/>
</dbReference>
<organism evidence="8 9">
    <name type="scientific">Caviid herpesvirus 2 str. CIDMTR</name>
    <dbReference type="NCBI Taxonomy" id="1415526"/>
    <lineage>
        <taxon>Viruses</taxon>
        <taxon>Duplodnaviria</taxon>
        <taxon>Heunggongvirae</taxon>
        <taxon>Peploviricota</taxon>
        <taxon>Herviviricetes</taxon>
        <taxon>Herpesvirales</taxon>
        <taxon>Orthoherpesviridae</taxon>
        <taxon>Betaherpesvirinae</taxon>
        <taxon>Quwivirus</taxon>
        <taxon>Quwivirus caviidbeta2</taxon>
    </lineage>
</organism>
<dbReference type="SUPFAM" id="SSF52141">
    <property type="entry name" value="Uracil-DNA glycosylase-like"/>
    <property type="match status" value="1"/>
</dbReference>
<dbReference type="Proteomes" id="UP000163196">
    <property type="component" value="Genome"/>
</dbReference>
<dbReference type="NCBIfam" id="NF003589">
    <property type="entry name" value="PRK05254.1-2"/>
    <property type="match status" value="1"/>
</dbReference>
<evidence type="ECO:0000256" key="5">
    <source>
        <dbReference type="ARBA" id="ARBA00023204"/>
    </source>
</evidence>
<keyword evidence="5" id="KW-0234">DNA repair</keyword>
<feature type="active site" description="Proton acceptor" evidence="6">
    <location>
        <position position="93"/>
    </location>
</feature>
<dbReference type="Gene3D" id="3.40.470.10">
    <property type="entry name" value="Uracil-DNA glycosylase-like domain"/>
    <property type="match status" value="1"/>
</dbReference>
<keyword evidence="4" id="KW-0378">Hydrolase</keyword>
<dbReference type="EMBL" id="HG531783">
    <property type="protein sequence ID" value="CDI95442.1"/>
    <property type="molecule type" value="Genomic_DNA"/>
</dbReference>
<dbReference type="CDD" id="cd10027">
    <property type="entry name" value="UDG-F1-like"/>
    <property type="match status" value="1"/>
</dbReference>
<dbReference type="GO" id="GO:0004844">
    <property type="term" value="F:uracil DNA N-glycosylase activity"/>
    <property type="evidence" value="ECO:0007669"/>
    <property type="project" value="InterPro"/>
</dbReference>
<evidence type="ECO:0000256" key="2">
    <source>
        <dbReference type="ARBA" id="ARBA00022562"/>
    </source>
</evidence>
<evidence type="ECO:0000313" key="9">
    <source>
        <dbReference type="Proteomes" id="UP000163196"/>
    </source>
</evidence>
<evidence type="ECO:0000256" key="4">
    <source>
        <dbReference type="ARBA" id="ARBA00022801"/>
    </source>
</evidence>
<dbReference type="SMART" id="SM00987">
    <property type="entry name" value="UreE_C"/>
    <property type="match status" value="1"/>
</dbReference>
<reference evidence="8 9" key="1">
    <citation type="submission" date="2013-09" db="EMBL/GenBank/DDBJ databases">
        <authorList>
            <person name="Sundararajan A."/>
        </authorList>
    </citation>
    <scope>NUCLEOTIDE SEQUENCE [LARGE SCALE GENOMIC DNA]</scope>
    <source>
        <strain evidence="8">CIDMTR</strain>
    </source>
</reference>
<sequence length="264" mass="29852">MALRAWMIANILDDIPRSLDVDVTEQARQLGIDERWLRFLDLNAFEYDQLKRTTKTVFHERCECVIHPDHDNVHRWSRLCGPDDVKVVILGQDPYPNDSACGIAFGTVRGRRPPPSLLNVFKELRRSMPDFKTPDHGCLDPWCAQGVLLLNTVFTVRAGKPGSHEHVGWNVLSNKILSALARNKNDLVFMLWGNHAQEKEYLLGGGKHLILKSYHPSPCVTATRYAFVGNGHFVKANQYLSSRGKTAVDWNVLVEEPRDDGDGV</sequence>
<dbReference type="InterPro" id="IPR036895">
    <property type="entry name" value="Uracil-DNA_glycosylase-like_sf"/>
</dbReference>
<dbReference type="Pfam" id="PF03167">
    <property type="entry name" value="UDG"/>
    <property type="match status" value="1"/>
</dbReference>
<reference evidence="8 9" key="2">
    <citation type="submission" date="2013-11" db="EMBL/GenBank/DDBJ databases">
        <title>Genome sequence of a novel, newly isolated strain of guinea pig cytomegalovirus: CIDMTR strain.</title>
        <authorList>
            <person name="Schleiss M.R."/>
            <person name="Hernandez-Alvarado N."/>
            <person name="Ramaraj T."/>
            <person name="Crow J.A."/>
        </authorList>
    </citation>
    <scope>NUCLEOTIDE SEQUENCE [LARGE SCALE GENOMIC DNA]</scope>
    <source>
        <strain evidence="8">CIDMTR</strain>
    </source>
</reference>
<dbReference type="PROSITE" id="PS00130">
    <property type="entry name" value="U_DNA_GLYCOSYLASE"/>
    <property type="match status" value="1"/>
</dbReference>
<keyword evidence="3" id="KW-0227">DNA damage</keyword>
<dbReference type="GO" id="GO:0097510">
    <property type="term" value="P:base-excision repair, AP site formation via deaminated base removal"/>
    <property type="evidence" value="ECO:0007669"/>
    <property type="project" value="TreeGrafter"/>
</dbReference>
<dbReference type="NCBIfam" id="NF003592">
    <property type="entry name" value="PRK05254.1-5"/>
    <property type="match status" value="1"/>
</dbReference>
<dbReference type="NCBIfam" id="TIGR00628">
    <property type="entry name" value="ung"/>
    <property type="match status" value="1"/>
</dbReference>
<proteinExistence type="inferred from homology"/>
<evidence type="ECO:0000256" key="1">
    <source>
        <dbReference type="ARBA" id="ARBA00008184"/>
    </source>
</evidence>
<dbReference type="InterPro" id="IPR002043">
    <property type="entry name" value="UDG_fam1"/>
</dbReference>
<evidence type="ECO:0000313" key="8">
    <source>
        <dbReference type="EMBL" id="CDI95442.1"/>
    </source>
</evidence>
<feature type="domain" description="Uracil-DNA glycosylase-like" evidence="7">
    <location>
        <begin position="78"/>
        <end position="240"/>
    </location>
</feature>
<evidence type="ECO:0000259" key="7">
    <source>
        <dbReference type="SMART" id="SM00986"/>
    </source>
</evidence>
<dbReference type="HAMAP" id="MF_00148">
    <property type="entry name" value="UDG"/>
    <property type="match status" value="1"/>
</dbReference>
<accession>U6H9Z6</accession>
<evidence type="ECO:0000256" key="3">
    <source>
        <dbReference type="ARBA" id="ARBA00022763"/>
    </source>
</evidence>
<dbReference type="SMART" id="SM00986">
    <property type="entry name" value="UDG"/>
    <property type="match status" value="1"/>
</dbReference>
<dbReference type="NCBIfam" id="NF003588">
    <property type="entry name" value="PRK05254.1-1"/>
    <property type="match status" value="1"/>
</dbReference>
<keyword evidence="2" id="KW-1048">Host nucleus</keyword>
<dbReference type="PANTHER" id="PTHR11264:SF0">
    <property type="entry name" value="URACIL-DNA GLYCOSYLASE"/>
    <property type="match status" value="1"/>
</dbReference>